<protein>
    <recommendedName>
        <fullName evidence="2">Integrase catalytic domain-containing protein</fullName>
    </recommendedName>
</protein>
<evidence type="ECO:0000259" key="2">
    <source>
        <dbReference type="PROSITE" id="PS50994"/>
    </source>
</evidence>
<dbReference type="GO" id="GO:0003824">
    <property type="term" value="F:catalytic activity"/>
    <property type="evidence" value="ECO:0007669"/>
    <property type="project" value="UniProtKB-KW"/>
</dbReference>
<accession>A0AAW2TBC7</accession>
<evidence type="ECO:0000313" key="3">
    <source>
        <dbReference type="EMBL" id="KAL0401587.1"/>
    </source>
</evidence>
<reference evidence="3" key="2">
    <citation type="journal article" date="2024" name="Plant">
        <title>Genomic evolution and insights into agronomic trait innovations of Sesamum species.</title>
        <authorList>
            <person name="Miao H."/>
            <person name="Wang L."/>
            <person name="Qu L."/>
            <person name="Liu H."/>
            <person name="Sun Y."/>
            <person name="Le M."/>
            <person name="Wang Q."/>
            <person name="Wei S."/>
            <person name="Zheng Y."/>
            <person name="Lin W."/>
            <person name="Duan Y."/>
            <person name="Cao H."/>
            <person name="Xiong S."/>
            <person name="Wang X."/>
            <person name="Wei L."/>
            <person name="Li C."/>
            <person name="Ma Q."/>
            <person name="Ju M."/>
            <person name="Zhao R."/>
            <person name="Li G."/>
            <person name="Mu C."/>
            <person name="Tian Q."/>
            <person name="Mei H."/>
            <person name="Zhang T."/>
            <person name="Gao T."/>
            <person name="Zhang H."/>
        </authorList>
    </citation>
    <scope>NUCLEOTIDE SEQUENCE</scope>
    <source>
        <strain evidence="3">KEN1</strain>
    </source>
</reference>
<dbReference type="InterPro" id="IPR012337">
    <property type="entry name" value="RNaseH-like_sf"/>
</dbReference>
<dbReference type="PANTHER" id="PTHR37984">
    <property type="entry name" value="PROTEIN CBG26694"/>
    <property type="match status" value="1"/>
</dbReference>
<dbReference type="SUPFAM" id="SSF53098">
    <property type="entry name" value="Ribonuclease H-like"/>
    <property type="match status" value="1"/>
</dbReference>
<dbReference type="Pfam" id="PF17921">
    <property type="entry name" value="Integrase_H2C2"/>
    <property type="match status" value="1"/>
</dbReference>
<gene>
    <name evidence="3" type="ORF">Slati_4188600</name>
</gene>
<dbReference type="InterPro" id="IPR043128">
    <property type="entry name" value="Rev_trsase/Diguanyl_cyclase"/>
</dbReference>
<dbReference type="InterPro" id="IPR041588">
    <property type="entry name" value="Integrase_H2C2"/>
</dbReference>
<dbReference type="Pfam" id="PF17919">
    <property type="entry name" value="RT_RNaseH_2"/>
    <property type="match status" value="1"/>
</dbReference>
<evidence type="ECO:0000256" key="1">
    <source>
        <dbReference type="ARBA" id="ARBA00023268"/>
    </source>
</evidence>
<dbReference type="Gene3D" id="1.10.340.70">
    <property type="match status" value="1"/>
</dbReference>
<name>A0AAW2TBC7_9LAMI</name>
<dbReference type="PANTHER" id="PTHR37984:SF5">
    <property type="entry name" value="PROTEIN NYNRIN-LIKE"/>
    <property type="match status" value="1"/>
</dbReference>
<dbReference type="InterPro" id="IPR041577">
    <property type="entry name" value="RT_RNaseH_2"/>
</dbReference>
<dbReference type="InterPro" id="IPR001584">
    <property type="entry name" value="Integrase_cat-core"/>
</dbReference>
<dbReference type="InterPro" id="IPR043502">
    <property type="entry name" value="DNA/RNA_pol_sf"/>
</dbReference>
<reference evidence="3" key="1">
    <citation type="submission" date="2020-06" db="EMBL/GenBank/DDBJ databases">
        <authorList>
            <person name="Li T."/>
            <person name="Hu X."/>
            <person name="Zhang T."/>
            <person name="Song X."/>
            <person name="Zhang H."/>
            <person name="Dai N."/>
            <person name="Sheng W."/>
            <person name="Hou X."/>
            <person name="Wei L."/>
        </authorList>
    </citation>
    <scope>NUCLEOTIDE SEQUENCE</scope>
    <source>
        <strain evidence="3">KEN1</strain>
        <tissue evidence="3">Leaf</tissue>
    </source>
</reference>
<dbReference type="Gene3D" id="3.30.420.10">
    <property type="entry name" value="Ribonuclease H-like superfamily/Ribonuclease H"/>
    <property type="match status" value="1"/>
</dbReference>
<dbReference type="Gene3D" id="3.10.10.10">
    <property type="entry name" value="HIV Type 1 Reverse Transcriptase, subunit A, domain 1"/>
    <property type="match status" value="1"/>
</dbReference>
<dbReference type="PROSITE" id="PS50994">
    <property type="entry name" value="INTEGRASE"/>
    <property type="match status" value="1"/>
</dbReference>
<organism evidence="3">
    <name type="scientific">Sesamum latifolium</name>
    <dbReference type="NCBI Taxonomy" id="2727402"/>
    <lineage>
        <taxon>Eukaryota</taxon>
        <taxon>Viridiplantae</taxon>
        <taxon>Streptophyta</taxon>
        <taxon>Embryophyta</taxon>
        <taxon>Tracheophyta</taxon>
        <taxon>Spermatophyta</taxon>
        <taxon>Magnoliopsida</taxon>
        <taxon>eudicotyledons</taxon>
        <taxon>Gunneridae</taxon>
        <taxon>Pentapetalae</taxon>
        <taxon>asterids</taxon>
        <taxon>lamiids</taxon>
        <taxon>Lamiales</taxon>
        <taxon>Pedaliaceae</taxon>
        <taxon>Sesamum</taxon>
    </lineage>
</organism>
<comment type="caution">
    <text evidence="3">The sequence shown here is derived from an EMBL/GenBank/DDBJ whole genome shotgun (WGS) entry which is preliminary data.</text>
</comment>
<dbReference type="AlphaFoldDB" id="A0AAW2TBC7"/>
<dbReference type="GO" id="GO:0015074">
    <property type="term" value="P:DNA integration"/>
    <property type="evidence" value="ECO:0007669"/>
    <property type="project" value="InterPro"/>
</dbReference>
<dbReference type="SUPFAM" id="SSF56672">
    <property type="entry name" value="DNA/RNA polymerases"/>
    <property type="match status" value="1"/>
</dbReference>
<dbReference type="Gene3D" id="3.30.70.270">
    <property type="match status" value="1"/>
</dbReference>
<proteinExistence type="predicted"/>
<dbReference type="GO" id="GO:0003676">
    <property type="term" value="F:nucleic acid binding"/>
    <property type="evidence" value="ECO:0007669"/>
    <property type="project" value="InterPro"/>
</dbReference>
<sequence>MATQSLAKLIRRKNHETIGELLLSHQTLQKRVEDNRVLVNYCNNAIPKKQHPYRYAYGQKTEIERIVKETLDSGIIRPSQSSFASPVQLVKKKYGVYSKDWGMHLVHLKKVMELLKNISLMQKKEKFIKGYGTISKPLTSLLKKDAFEWNADAKEAFNQLKEVMTTAPVLAMPYFFQPFVVETDACGGGIGEVLMQEGDTNQEYSEEEVRFVWVVMKELQKKSSRHYRTQPEGGHSGINGTYQRIKPLFYWSTMKSDVQNLVKECEVCQRSKHENNPYSGLLHPLPIPEQAWSSISMDFIEGLPNSEGKDFILVGVDRLTKFSHFIALKHPYTATSVAKVFFENIYKVHGLPVSIAIDRNKVFTSRFWKELFTLFGVSLDISSAYHP</sequence>
<feature type="domain" description="Integrase catalytic" evidence="2">
    <location>
        <begin position="282"/>
        <end position="387"/>
    </location>
</feature>
<dbReference type="EMBL" id="JACGWN010000015">
    <property type="protein sequence ID" value="KAL0401587.1"/>
    <property type="molecule type" value="Genomic_DNA"/>
</dbReference>
<dbReference type="InterPro" id="IPR050951">
    <property type="entry name" value="Retrovirus_Pol_polyprotein"/>
</dbReference>
<dbReference type="InterPro" id="IPR036397">
    <property type="entry name" value="RNaseH_sf"/>
</dbReference>
<keyword evidence="1" id="KW-0511">Multifunctional enzyme</keyword>